<keyword evidence="4" id="KW-1185">Reference proteome</keyword>
<comment type="caution">
    <text evidence="3">The sequence shown here is derived from an EMBL/GenBank/DDBJ whole genome shotgun (WGS) entry which is preliminary data.</text>
</comment>
<dbReference type="InterPro" id="IPR011042">
    <property type="entry name" value="6-blade_b-propeller_TolB-like"/>
</dbReference>
<accession>A0ABT9PLJ3</accession>
<reference evidence="3 4" key="1">
    <citation type="submission" date="2023-07" db="EMBL/GenBank/DDBJ databases">
        <title>Sorghum-associated microbial communities from plants grown in Nebraska, USA.</title>
        <authorList>
            <person name="Schachtman D."/>
        </authorList>
    </citation>
    <scope>NUCLEOTIDE SEQUENCE [LARGE SCALE GENOMIC DNA]</scope>
    <source>
        <strain evidence="3 4">DS1307</strain>
    </source>
</reference>
<proteinExistence type="inferred from homology"/>
<dbReference type="PANTHER" id="PTHR10907:SF47">
    <property type="entry name" value="REGUCALCIN"/>
    <property type="match status" value="1"/>
</dbReference>
<dbReference type="RefSeq" id="WP_306829851.1">
    <property type="nucleotide sequence ID" value="NZ_JAUSRF010000001.1"/>
</dbReference>
<evidence type="ECO:0000313" key="3">
    <source>
        <dbReference type="EMBL" id="MDP9835328.1"/>
    </source>
</evidence>
<evidence type="ECO:0000259" key="2">
    <source>
        <dbReference type="Pfam" id="PF08450"/>
    </source>
</evidence>
<gene>
    <name evidence="3" type="ORF">J2T09_000069</name>
</gene>
<dbReference type="InterPro" id="IPR005511">
    <property type="entry name" value="SMP-30"/>
</dbReference>
<dbReference type="InterPro" id="IPR013658">
    <property type="entry name" value="SGL"/>
</dbReference>
<feature type="domain" description="SMP-30/Gluconolactonase/LRE-like region" evidence="2">
    <location>
        <begin position="20"/>
        <end position="261"/>
    </location>
</feature>
<evidence type="ECO:0000256" key="1">
    <source>
        <dbReference type="ARBA" id="ARBA00008853"/>
    </source>
</evidence>
<comment type="similarity">
    <text evidence="1">Belongs to the SMP-30/CGR1 family.</text>
</comment>
<sequence>MTAQNIPFKGSVLSSAGSELGEGPTFDPHTGKAWWFNIVGKELHELDTETGETRVHPLPFMGSVLARIDAGRQLIATDRGLVIRDTVSGEFSPYLELEADKPGNRSNDGRVHQSGALWIGTMGRKAEEGSGAIYHVARGKVTKLYGNISITNAICFSPDGTIGYFVDTKINRLMRVDLDAATGLPTGEPSVLIDNHGKPGGMDGAVCDAEGKIWNARWGAGVVDSYAPDGTLLARYAVPVKQPSCPAFFGKDADRLLTTSAWQGMDDEARKADPKAGNLIDLGITVKGRFEPDYIL</sequence>
<dbReference type="Pfam" id="PF08450">
    <property type="entry name" value="SGL"/>
    <property type="match status" value="1"/>
</dbReference>
<organism evidence="3 4">
    <name type="scientific">Neorhizobium huautlense</name>
    <dbReference type="NCBI Taxonomy" id="67774"/>
    <lineage>
        <taxon>Bacteria</taxon>
        <taxon>Pseudomonadati</taxon>
        <taxon>Pseudomonadota</taxon>
        <taxon>Alphaproteobacteria</taxon>
        <taxon>Hyphomicrobiales</taxon>
        <taxon>Rhizobiaceae</taxon>
        <taxon>Rhizobium/Agrobacterium group</taxon>
        <taxon>Neorhizobium</taxon>
    </lineage>
</organism>
<dbReference type="EMBL" id="JAUSRF010000001">
    <property type="protein sequence ID" value="MDP9835328.1"/>
    <property type="molecule type" value="Genomic_DNA"/>
</dbReference>
<dbReference type="Gene3D" id="2.120.10.30">
    <property type="entry name" value="TolB, C-terminal domain"/>
    <property type="match status" value="1"/>
</dbReference>
<name>A0ABT9PLJ3_9HYPH</name>
<protein>
    <submittedName>
        <fullName evidence="3">Sugar lactone lactonase YvrE</fullName>
    </submittedName>
</protein>
<dbReference type="PRINTS" id="PR01790">
    <property type="entry name" value="SMP30FAMILY"/>
</dbReference>
<dbReference type="PANTHER" id="PTHR10907">
    <property type="entry name" value="REGUCALCIN"/>
    <property type="match status" value="1"/>
</dbReference>
<evidence type="ECO:0000313" key="4">
    <source>
        <dbReference type="Proteomes" id="UP001241472"/>
    </source>
</evidence>
<dbReference type="Proteomes" id="UP001241472">
    <property type="component" value="Unassembled WGS sequence"/>
</dbReference>
<dbReference type="SUPFAM" id="SSF63829">
    <property type="entry name" value="Calcium-dependent phosphotriesterase"/>
    <property type="match status" value="1"/>
</dbReference>